<evidence type="ECO:0000259" key="6">
    <source>
        <dbReference type="Pfam" id="PF02163"/>
    </source>
</evidence>
<dbReference type="PANTHER" id="PTHR13325:SF3">
    <property type="entry name" value="MEMBRANE-BOUND TRANSCRIPTION FACTOR SITE-2 PROTEASE"/>
    <property type="match status" value="1"/>
</dbReference>
<dbReference type="PANTHER" id="PTHR13325">
    <property type="entry name" value="PROTEASE M50 MEMBRANE-BOUND TRANSCRIPTION FACTOR SITE 2 PROTEASE"/>
    <property type="match status" value="1"/>
</dbReference>
<comment type="subcellular location">
    <subcellularLocation>
        <location evidence="1">Endomembrane system</location>
        <topology evidence="1">Multi-pass membrane protein</topology>
    </subcellularLocation>
</comment>
<feature type="transmembrane region" description="Helical" evidence="5">
    <location>
        <begin position="6"/>
        <end position="24"/>
    </location>
</feature>
<evidence type="ECO:0000313" key="7">
    <source>
        <dbReference type="EMBL" id="EQD28953.1"/>
    </source>
</evidence>
<feature type="non-terminal residue" evidence="7">
    <location>
        <position position="205"/>
    </location>
</feature>
<accession>T0Y729</accession>
<evidence type="ECO:0000256" key="5">
    <source>
        <dbReference type="SAM" id="Phobius"/>
    </source>
</evidence>
<reference evidence="7" key="1">
    <citation type="submission" date="2013-08" db="EMBL/GenBank/DDBJ databases">
        <authorList>
            <person name="Mendez C."/>
            <person name="Richter M."/>
            <person name="Ferrer M."/>
            <person name="Sanchez J."/>
        </authorList>
    </citation>
    <scope>NUCLEOTIDE SEQUENCE</scope>
</reference>
<dbReference type="GO" id="GO:0012505">
    <property type="term" value="C:endomembrane system"/>
    <property type="evidence" value="ECO:0007669"/>
    <property type="project" value="UniProtKB-SubCell"/>
</dbReference>
<dbReference type="Pfam" id="PF02163">
    <property type="entry name" value="Peptidase_M50"/>
    <property type="match status" value="1"/>
</dbReference>
<feature type="transmembrane region" description="Helical" evidence="5">
    <location>
        <begin position="61"/>
        <end position="83"/>
    </location>
</feature>
<evidence type="ECO:0000256" key="2">
    <source>
        <dbReference type="ARBA" id="ARBA00022692"/>
    </source>
</evidence>
<feature type="domain" description="Peptidase M50" evidence="6">
    <location>
        <begin position="117"/>
        <end position="199"/>
    </location>
</feature>
<proteinExistence type="predicted"/>
<feature type="transmembrane region" description="Helical" evidence="5">
    <location>
        <begin position="179"/>
        <end position="201"/>
    </location>
</feature>
<keyword evidence="3 5" id="KW-1133">Transmembrane helix</keyword>
<dbReference type="GO" id="GO:0004222">
    <property type="term" value="F:metalloendopeptidase activity"/>
    <property type="evidence" value="ECO:0007669"/>
    <property type="project" value="InterPro"/>
</dbReference>
<dbReference type="AlphaFoldDB" id="T0Y729"/>
<keyword evidence="4 5" id="KW-0472">Membrane</keyword>
<organism evidence="7">
    <name type="scientific">mine drainage metagenome</name>
    <dbReference type="NCBI Taxonomy" id="410659"/>
    <lineage>
        <taxon>unclassified sequences</taxon>
        <taxon>metagenomes</taxon>
        <taxon>ecological metagenomes</taxon>
    </lineage>
</organism>
<dbReference type="InterPro" id="IPR008915">
    <property type="entry name" value="Peptidase_M50"/>
</dbReference>
<dbReference type="CDD" id="cd06159">
    <property type="entry name" value="S2P-M50_PDZ_Arch"/>
    <property type="match status" value="1"/>
</dbReference>
<dbReference type="GO" id="GO:0016020">
    <property type="term" value="C:membrane"/>
    <property type="evidence" value="ECO:0007669"/>
    <property type="project" value="InterPro"/>
</dbReference>
<protein>
    <submittedName>
        <fullName evidence="7">Membrane metalloprotease</fullName>
    </submittedName>
</protein>
<name>T0Y729_9ZZZZ</name>
<evidence type="ECO:0000256" key="3">
    <source>
        <dbReference type="ARBA" id="ARBA00022989"/>
    </source>
</evidence>
<dbReference type="InterPro" id="IPR001193">
    <property type="entry name" value="MBTPS2"/>
</dbReference>
<feature type="transmembrane region" description="Helical" evidence="5">
    <location>
        <begin position="112"/>
        <end position="128"/>
    </location>
</feature>
<dbReference type="GO" id="GO:0031293">
    <property type="term" value="P:membrane protein intracellular domain proteolysis"/>
    <property type="evidence" value="ECO:0007669"/>
    <property type="project" value="TreeGrafter"/>
</dbReference>
<keyword evidence="7" id="KW-0482">Metalloprotease</keyword>
<dbReference type="PRINTS" id="PR01000">
    <property type="entry name" value="SREBPS2PTASE"/>
</dbReference>
<reference evidence="7" key="2">
    <citation type="journal article" date="2014" name="ISME J.">
        <title>Microbial stratification in low pH oxic and suboxic macroscopic growths along an acid mine drainage.</title>
        <authorList>
            <person name="Mendez-Garcia C."/>
            <person name="Mesa V."/>
            <person name="Sprenger R.R."/>
            <person name="Richter M."/>
            <person name="Diez M.S."/>
            <person name="Solano J."/>
            <person name="Bargiela R."/>
            <person name="Golyshina O.V."/>
            <person name="Manteca A."/>
            <person name="Ramos J.L."/>
            <person name="Gallego J.R."/>
            <person name="Llorente I."/>
            <person name="Martins Dos Santos V.A."/>
            <person name="Jensen O.N."/>
            <person name="Pelaez A.I."/>
            <person name="Sanchez J."/>
            <person name="Ferrer M."/>
        </authorList>
    </citation>
    <scope>NUCLEOTIDE SEQUENCE</scope>
</reference>
<comment type="caution">
    <text evidence="7">The sequence shown here is derived from an EMBL/GenBank/DDBJ whole genome shotgun (WGS) entry which is preliminary data.</text>
</comment>
<evidence type="ECO:0000256" key="4">
    <source>
        <dbReference type="ARBA" id="ARBA00023136"/>
    </source>
</evidence>
<keyword evidence="7" id="KW-0378">Hydrolase</keyword>
<dbReference type="EMBL" id="AUZY01012622">
    <property type="protein sequence ID" value="EQD28953.1"/>
    <property type="molecule type" value="Genomic_DNA"/>
</dbReference>
<feature type="transmembrane region" description="Helical" evidence="5">
    <location>
        <begin position="140"/>
        <end position="159"/>
    </location>
</feature>
<dbReference type="GO" id="GO:0005737">
    <property type="term" value="C:cytoplasm"/>
    <property type="evidence" value="ECO:0007669"/>
    <property type="project" value="TreeGrafter"/>
</dbReference>
<evidence type="ECO:0000256" key="1">
    <source>
        <dbReference type="ARBA" id="ARBA00004127"/>
    </source>
</evidence>
<keyword evidence="2 5" id="KW-0812">Transmembrane</keyword>
<gene>
    <name evidence="7" type="ORF">B1B_18821</name>
</gene>
<keyword evidence="7" id="KW-0645">Protease</keyword>
<sequence>MISGLEIAILAIIAWIAILTASAGRIGKTKNFQVYGPFLMFKAVKNRGVLDRVSRANGSKIFSKISVAIVLAFLIGGIVLLLYESYLATQIKEVVSPPLSEYLVLPGINKDIPLLYGTVALVFSVVIHELMHGITARKHGLPVSSVGALFFIIPIGAFVEPGPEAMMAADPVVRRRIFAAGPSINIIIALISFLILVFLLMPSVH</sequence>